<keyword evidence="4" id="KW-1015">Disulfide bond</keyword>
<reference evidence="8 9" key="1">
    <citation type="journal article" date="2020" name="Nature">
        <title>Six reference-quality genomes reveal evolution of bat adaptations.</title>
        <authorList>
            <person name="Jebb D."/>
            <person name="Huang Z."/>
            <person name="Pippel M."/>
            <person name="Hughes G.M."/>
            <person name="Lavrichenko K."/>
            <person name="Devanna P."/>
            <person name="Winkler S."/>
            <person name="Jermiin L.S."/>
            <person name="Skirmuntt E.C."/>
            <person name="Katzourakis A."/>
            <person name="Burkitt-Gray L."/>
            <person name="Ray D.A."/>
            <person name="Sullivan K.A.M."/>
            <person name="Roscito J.G."/>
            <person name="Kirilenko B.M."/>
            <person name="Davalos L.M."/>
            <person name="Corthals A.P."/>
            <person name="Power M.L."/>
            <person name="Jones G."/>
            <person name="Ransome R.D."/>
            <person name="Dechmann D.K.N."/>
            <person name="Locatelli A.G."/>
            <person name="Puechmaille S.J."/>
            <person name="Fedrigo O."/>
            <person name="Jarvis E.D."/>
            <person name="Hiller M."/>
            <person name="Vernes S.C."/>
            <person name="Myers E.W."/>
            <person name="Teeling E.C."/>
        </authorList>
    </citation>
    <scope>NUCLEOTIDE SEQUENCE [LARGE SCALE GENOMIC DNA]</scope>
    <source>
        <strain evidence="8">Bat1K_MPI-CBG_1</strain>
    </source>
</reference>
<dbReference type="SUPFAM" id="SSF54403">
    <property type="entry name" value="Cystatin/monellin"/>
    <property type="match status" value="2"/>
</dbReference>
<evidence type="ECO:0000313" key="9">
    <source>
        <dbReference type="Proteomes" id="UP000664940"/>
    </source>
</evidence>
<evidence type="ECO:0000256" key="5">
    <source>
        <dbReference type="ARBA" id="ARBA00023180"/>
    </source>
</evidence>
<dbReference type="InterPro" id="IPR050735">
    <property type="entry name" value="Kininogen_Fetuin_HRG"/>
</dbReference>
<dbReference type="InterPro" id="IPR000010">
    <property type="entry name" value="Cystatin_dom"/>
</dbReference>
<feature type="domain" description="Cystatin kininogen-type" evidence="7">
    <location>
        <begin position="38"/>
        <end position="141"/>
    </location>
</feature>
<evidence type="ECO:0000313" key="8">
    <source>
        <dbReference type="EMBL" id="KAF6119356.1"/>
    </source>
</evidence>
<evidence type="ECO:0000256" key="6">
    <source>
        <dbReference type="SAM" id="SignalP"/>
    </source>
</evidence>
<dbReference type="FunFam" id="3.10.450.10:FF:000002">
    <property type="entry name" value="Kininogen 1"/>
    <property type="match status" value="2"/>
</dbReference>
<dbReference type="Proteomes" id="UP000664940">
    <property type="component" value="Unassembled WGS sequence"/>
</dbReference>
<accession>A0A834B0G9</accession>
<feature type="signal peptide" evidence="6">
    <location>
        <begin position="1"/>
        <end position="18"/>
    </location>
</feature>
<keyword evidence="3 6" id="KW-0732">Signal</keyword>
<feature type="domain" description="Cystatin kininogen-type" evidence="7">
    <location>
        <begin position="160"/>
        <end position="263"/>
    </location>
</feature>
<keyword evidence="1" id="KW-0646">Protease inhibitor</keyword>
<dbReference type="PANTHER" id="PTHR13814:SF12">
    <property type="entry name" value="KININOGEN-1"/>
    <property type="match status" value="1"/>
</dbReference>
<dbReference type="Pfam" id="PF00031">
    <property type="entry name" value="Cystatin"/>
    <property type="match status" value="2"/>
</dbReference>
<dbReference type="GO" id="GO:0030195">
    <property type="term" value="P:negative regulation of blood coagulation"/>
    <property type="evidence" value="ECO:0007669"/>
    <property type="project" value="TreeGrafter"/>
</dbReference>
<feature type="chain" id="PRO_5032621357" evidence="6">
    <location>
        <begin position="19"/>
        <end position="263"/>
    </location>
</feature>
<dbReference type="GO" id="GO:0072562">
    <property type="term" value="C:blood microparticle"/>
    <property type="evidence" value="ECO:0007669"/>
    <property type="project" value="TreeGrafter"/>
</dbReference>
<dbReference type="AlphaFoldDB" id="A0A834B0G9"/>
<dbReference type="EMBL" id="JABVXQ010000003">
    <property type="protein sequence ID" value="KAF6119356.1"/>
    <property type="molecule type" value="Genomic_DNA"/>
</dbReference>
<evidence type="ECO:0000256" key="1">
    <source>
        <dbReference type="ARBA" id="ARBA00022690"/>
    </source>
</evidence>
<name>A0A834B0G9_9CHIR</name>
<dbReference type="PANTHER" id="PTHR13814">
    <property type="entry name" value="FETUIN"/>
    <property type="match status" value="1"/>
</dbReference>
<organism evidence="8 9">
    <name type="scientific">Phyllostomus discolor</name>
    <name type="common">pale spear-nosed bat</name>
    <dbReference type="NCBI Taxonomy" id="89673"/>
    <lineage>
        <taxon>Eukaryota</taxon>
        <taxon>Metazoa</taxon>
        <taxon>Chordata</taxon>
        <taxon>Craniata</taxon>
        <taxon>Vertebrata</taxon>
        <taxon>Euteleostomi</taxon>
        <taxon>Mammalia</taxon>
        <taxon>Eutheria</taxon>
        <taxon>Laurasiatheria</taxon>
        <taxon>Chiroptera</taxon>
        <taxon>Yangochiroptera</taxon>
        <taxon>Phyllostomidae</taxon>
        <taxon>Phyllostominae</taxon>
        <taxon>Phyllostomus</taxon>
    </lineage>
</organism>
<dbReference type="InterPro" id="IPR046350">
    <property type="entry name" value="Cystatin_sf"/>
</dbReference>
<keyword evidence="2" id="KW-0789">Thiol protease inhibitor</keyword>
<sequence length="263" mass="29684">MRILIINIALLPALLCQARGPVLTSQYDCFGCVHPISTASPDLEPFLRHAIEYFNNDTRSSHLFALKEVKRAEKQMVIGWNYKVTYSIEQTNCSKENFLFLTPDCKFLLNGDIGECVDRAYMDPNRIITSFSQKCDLYPGEDFIPLPTLICRGCPKEIPIDSPELEEPLNHSIAKLNAENNGTFFFKIDTVKRATTQVIAGRKYSIEFLARESTCSKESGKELTEDCEINLLGEILDCNADVIVVPWEDKIYPTVNCQSLGKV</sequence>
<gene>
    <name evidence="8" type="ORF">HJG60_007390</name>
</gene>
<evidence type="ECO:0000256" key="3">
    <source>
        <dbReference type="ARBA" id="ARBA00022729"/>
    </source>
</evidence>
<evidence type="ECO:0000259" key="7">
    <source>
        <dbReference type="PROSITE" id="PS51647"/>
    </source>
</evidence>
<protein>
    <submittedName>
        <fullName evidence="8">Kininogen 1</fullName>
    </submittedName>
</protein>
<dbReference type="GO" id="GO:0004869">
    <property type="term" value="F:cysteine-type endopeptidase inhibitor activity"/>
    <property type="evidence" value="ECO:0007669"/>
    <property type="project" value="UniProtKB-KW"/>
</dbReference>
<dbReference type="Gene3D" id="3.10.450.10">
    <property type="match status" value="2"/>
</dbReference>
<dbReference type="SMART" id="SM00043">
    <property type="entry name" value="CY"/>
    <property type="match status" value="2"/>
</dbReference>
<dbReference type="PROSITE" id="PS51647">
    <property type="entry name" value="CYSTATIN_KININOGEN"/>
    <property type="match status" value="2"/>
</dbReference>
<comment type="caution">
    <text evidence="8">The sequence shown here is derived from an EMBL/GenBank/DDBJ whole genome shotgun (WGS) entry which is preliminary data.</text>
</comment>
<keyword evidence="5" id="KW-0325">Glycoprotein</keyword>
<proteinExistence type="predicted"/>
<dbReference type="CDD" id="cd00042">
    <property type="entry name" value="CY"/>
    <property type="match status" value="2"/>
</dbReference>
<evidence type="ECO:0000256" key="4">
    <source>
        <dbReference type="ARBA" id="ARBA00023157"/>
    </source>
</evidence>
<dbReference type="GO" id="GO:0007204">
    <property type="term" value="P:positive regulation of cytosolic calcium ion concentration"/>
    <property type="evidence" value="ECO:0007669"/>
    <property type="project" value="TreeGrafter"/>
</dbReference>
<dbReference type="InterPro" id="IPR027358">
    <property type="entry name" value="Kininogen-type_cystatin_dom"/>
</dbReference>
<evidence type="ECO:0000256" key="2">
    <source>
        <dbReference type="ARBA" id="ARBA00022704"/>
    </source>
</evidence>